<dbReference type="InterPro" id="IPR011990">
    <property type="entry name" value="TPR-like_helical_dom_sf"/>
</dbReference>
<dbReference type="OrthoDB" id="674604at2759"/>
<dbReference type="SUPFAM" id="SSF48452">
    <property type="entry name" value="TPR-like"/>
    <property type="match status" value="1"/>
</dbReference>
<evidence type="ECO:0008006" key="3">
    <source>
        <dbReference type="Google" id="ProtNLM"/>
    </source>
</evidence>
<reference evidence="1 2" key="1">
    <citation type="journal article" date="2019" name="Sci. Rep.">
        <title>Comparative genomics of chytrid fungi reveal insights into the obligate biotrophic and pathogenic lifestyle of Synchytrium endobioticum.</title>
        <authorList>
            <person name="van de Vossenberg B.T.L.H."/>
            <person name="Warris S."/>
            <person name="Nguyen H.D.T."/>
            <person name="van Gent-Pelzer M.P.E."/>
            <person name="Joly D.L."/>
            <person name="van de Geest H.C."/>
            <person name="Bonants P.J.M."/>
            <person name="Smith D.S."/>
            <person name="Levesque C.A."/>
            <person name="van der Lee T.A.J."/>
        </authorList>
    </citation>
    <scope>NUCLEOTIDE SEQUENCE [LARGE SCALE GENOMIC DNA]</scope>
    <source>
        <strain evidence="1 2">CBS 675.73</strain>
    </source>
</reference>
<dbReference type="InterPro" id="IPR053248">
    <property type="entry name" value="Zinc_finger_MYND_domain"/>
</dbReference>
<evidence type="ECO:0000313" key="1">
    <source>
        <dbReference type="EMBL" id="TPX73204.1"/>
    </source>
</evidence>
<organism evidence="1 2">
    <name type="scientific">Chytriomyces confervae</name>
    <dbReference type="NCBI Taxonomy" id="246404"/>
    <lineage>
        <taxon>Eukaryota</taxon>
        <taxon>Fungi</taxon>
        <taxon>Fungi incertae sedis</taxon>
        <taxon>Chytridiomycota</taxon>
        <taxon>Chytridiomycota incertae sedis</taxon>
        <taxon>Chytridiomycetes</taxon>
        <taxon>Chytridiales</taxon>
        <taxon>Chytriomycetaceae</taxon>
        <taxon>Chytriomyces</taxon>
    </lineage>
</organism>
<proteinExistence type="predicted"/>
<dbReference type="AlphaFoldDB" id="A0A507FAJ1"/>
<dbReference type="Gene3D" id="1.25.40.10">
    <property type="entry name" value="Tetratricopeptide repeat domain"/>
    <property type="match status" value="1"/>
</dbReference>
<dbReference type="PANTHER" id="PTHR46533:SF1">
    <property type="entry name" value="ZINC FINGER MYND DOMAIN-CONTAINING PROTEIN 12"/>
    <property type="match status" value="1"/>
</dbReference>
<dbReference type="EMBL" id="QEAP01000202">
    <property type="protein sequence ID" value="TPX73204.1"/>
    <property type="molecule type" value="Genomic_DNA"/>
</dbReference>
<dbReference type="Proteomes" id="UP000320333">
    <property type="component" value="Unassembled WGS sequence"/>
</dbReference>
<comment type="caution">
    <text evidence="1">The sequence shown here is derived from an EMBL/GenBank/DDBJ whole genome shotgun (WGS) entry which is preliminary data.</text>
</comment>
<accession>A0A507FAJ1</accession>
<keyword evidence="2" id="KW-1185">Reference proteome</keyword>
<sequence length="304" mass="33957">MSAAAFTLPQREQQRAMKGSGTDISLHSTLINPLANPKGVKLGCELCGKPATPVAILGSEEERLHRDKQTRHRQIQLLELSKTEAHKKLFEGHYNLAIPAALQALRFSMDVYGQDSIELVPSYLLLGEASIGLKQFPQAEDYLSLAKWAILKAEDCENKIRSQMHRNFGLLYASQGNYQEALNQIAHDIYFSSLEKGPENILVLGGYFQLGNVFHKQGKLEQVTTVFDKVVSIWKSTLKLNEETLDEAQQAEAVQMLTTIYSYRTNYMTSSTGPAEVNFVLGQLYHAYGHSDKSRDYAAKALEG</sequence>
<protein>
    <recommendedName>
        <fullName evidence="3">MalT-like TPR region domain-containing protein</fullName>
    </recommendedName>
</protein>
<name>A0A507FAJ1_9FUNG</name>
<gene>
    <name evidence="1" type="ORF">CcCBS67573_g05524</name>
</gene>
<dbReference type="PANTHER" id="PTHR46533">
    <property type="entry name" value="ZINC FINGER MYND DOMAIN-CONTAINING PROTEIN 12"/>
    <property type="match status" value="1"/>
</dbReference>
<evidence type="ECO:0000313" key="2">
    <source>
        <dbReference type="Proteomes" id="UP000320333"/>
    </source>
</evidence>